<reference evidence="4" key="2">
    <citation type="submission" date="2015-01" db="EMBL/GenBank/DDBJ databases">
        <title>Evolutionary Origins and Diversification of the Mycorrhizal Mutualists.</title>
        <authorList>
            <consortium name="DOE Joint Genome Institute"/>
            <consortium name="Mycorrhizal Genomics Consortium"/>
            <person name="Kohler A."/>
            <person name="Kuo A."/>
            <person name="Nagy L.G."/>
            <person name="Floudas D."/>
            <person name="Copeland A."/>
            <person name="Barry K.W."/>
            <person name="Cichocki N."/>
            <person name="Veneault-Fourrey C."/>
            <person name="LaButti K."/>
            <person name="Lindquist E.A."/>
            <person name="Lipzen A."/>
            <person name="Lundell T."/>
            <person name="Morin E."/>
            <person name="Murat C."/>
            <person name="Riley R."/>
            <person name="Ohm R."/>
            <person name="Sun H."/>
            <person name="Tunlid A."/>
            <person name="Henrissat B."/>
            <person name="Grigoriev I.V."/>
            <person name="Hibbett D.S."/>
            <person name="Martin F."/>
        </authorList>
    </citation>
    <scope>NUCLEOTIDE SEQUENCE [LARGE SCALE GENOMIC DNA]</scope>
    <source>
        <strain evidence="4">UH-Slu-Lm8-n1</strain>
    </source>
</reference>
<reference evidence="3 4" key="1">
    <citation type="submission" date="2014-04" db="EMBL/GenBank/DDBJ databases">
        <authorList>
            <consortium name="DOE Joint Genome Institute"/>
            <person name="Kuo A."/>
            <person name="Ruytinx J."/>
            <person name="Rineau F."/>
            <person name="Colpaert J."/>
            <person name="Kohler A."/>
            <person name="Nagy L.G."/>
            <person name="Floudas D."/>
            <person name="Copeland A."/>
            <person name="Barry K.W."/>
            <person name="Cichocki N."/>
            <person name="Veneault-Fourrey C."/>
            <person name="LaButti K."/>
            <person name="Lindquist E.A."/>
            <person name="Lipzen A."/>
            <person name="Lundell T."/>
            <person name="Morin E."/>
            <person name="Murat C."/>
            <person name="Sun H."/>
            <person name="Tunlid A."/>
            <person name="Henrissat B."/>
            <person name="Grigoriev I.V."/>
            <person name="Hibbett D.S."/>
            <person name="Martin F."/>
            <person name="Nordberg H.P."/>
            <person name="Cantor M.N."/>
            <person name="Hua S.X."/>
        </authorList>
    </citation>
    <scope>NUCLEOTIDE SEQUENCE [LARGE SCALE GENOMIC DNA]</scope>
    <source>
        <strain evidence="3 4">UH-Slu-Lm8-n1</strain>
    </source>
</reference>
<keyword evidence="4" id="KW-1185">Reference proteome</keyword>
<feature type="non-terminal residue" evidence="3">
    <location>
        <position position="277"/>
    </location>
</feature>
<protein>
    <recommendedName>
        <fullName evidence="2">DUF6532 domain-containing protein</fullName>
    </recommendedName>
</protein>
<proteinExistence type="predicted"/>
<dbReference type="OrthoDB" id="2755811at2759"/>
<name>A0A0D0AAC3_9AGAM</name>
<evidence type="ECO:0000256" key="1">
    <source>
        <dbReference type="SAM" id="MobiDB-lite"/>
    </source>
</evidence>
<dbReference type="Proteomes" id="UP000054485">
    <property type="component" value="Unassembled WGS sequence"/>
</dbReference>
<feature type="domain" description="DUF6532" evidence="2">
    <location>
        <begin position="82"/>
        <end position="192"/>
    </location>
</feature>
<organism evidence="3 4">
    <name type="scientific">Suillus luteus UH-Slu-Lm8-n1</name>
    <dbReference type="NCBI Taxonomy" id="930992"/>
    <lineage>
        <taxon>Eukaryota</taxon>
        <taxon>Fungi</taxon>
        <taxon>Dikarya</taxon>
        <taxon>Basidiomycota</taxon>
        <taxon>Agaricomycotina</taxon>
        <taxon>Agaricomycetes</taxon>
        <taxon>Agaricomycetidae</taxon>
        <taxon>Boletales</taxon>
        <taxon>Suillineae</taxon>
        <taxon>Suillaceae</taxon>
        <taxon>Suillus</taxon>
    </lineage>
</organism>
<evidence type="ECO:0000313" key="4">
    <source>
        <dbReference type="Proteomes" id="UP000054485"/>
    </source>
</evidence>
<sequence>LVKTEDTVSDNPRTKIKKGKAKNSDLPSGALEQGQWRTSFLPSLMYWVGNSDYGWSIPENELESALEHIFNAIQPLIQTSQVCQRIHEWRAAFGSTAVSVLMAYFTSTPEYKTQEAREEYAEDQLQDCRFVYEDPDNEEQPGAFLSEYILRIFASHLSAISGKVRVDELVEFGKPGYLTALALAAAAAERALILVQSRLLIDSDPSSSVGKNHKILQTLNEATNKMSHTGTAFSSGNWETDTLAYMDSIKDLPHSRIQDILTRAEEYMKHPRHNRRS</sequence>
<dbReference type="Pfam" id="PF20149">
    <property type="entry name" value="DUF6532"/>
    <property type="match status" value="1"/>
</dbReference>
<feature type="region of interest" description="Disordered" evidence="1">
    <location>
        <begin position="1"/>
        <end position="30"/>
    </location>
</feature>
<gene>
    <name evidence="3" type="ORF">CY34DRAFT_62870</name>
</gene>
<dbReference type="InterPro" id="IPR045341">
    <property type="entry name" value="DUF6532"/>
</dbReference>
<accession>A0A0D0AAC3</accession>
<evidence type="ECO:0000259" key="2">
    <source>
        <dbReference type="Pfam" id="PF20149"/>
    </source>
</evidence>
<dbReference type="EMBL" id="KN835675">
    <property type="protein sequence ID" value="KIK35009.1"/>
    <property type="molecule type" value="Genomic_DNA"/>
</dbReference>
<feature type="non-terminal residue" evidence="3">
    <location>
        <position position="1"/>
    </location>
</feature>
<dbReference type="InParanoid" id="A0A0D0AAC3"/>
<dbReference type="HOGENOM" id="CLU_032278_2_0_1"/>
<evidence type="ECO:0000313" key="3">
    <source>
        <dbReference type="EMBL" id="KIK35009.1"/>
    </source>
</evidence>
<dbReference type="AlphaFoldDB" id="A0A0D0AAC3"/>